<evidence type="ECO:0000256" key="2">
    <source>
        <dbReference type="SAM" id="Phobius"/>
    </source>
</evidence>
<sequence>MDDTQKAQEEQTPRDPSIKNRPLPLRRVTTAVVGAVALVGLSVGVALAATSGDASGSRHGVTSSVPPDGDSTGVTGGDTTTIGGGGSVGASDGGGTGGAEPSPTPTSSDELAELDRRITELDKKVDQLPTKKELADALRAFADQLDRSGTGATPAPDPS</sequence>
<comment type="caution">
    <text evidence="3">The sequence shown here is derived from an EMBL/GenBank/DDBJ whole genome shotgun (WGS) entry which is preliminary data.</text>
</comment>
<feature type="compositionally biased region" description="Low complexity" evidence="1">
    <location>
        <begin position="99"/>
        <end position="108"/>
    </location>
</feature>
<evidence type="ECO:0008006" key="5">
    <source>
        <dbReference type="Google" id="ProtNLM"/>
    </source>
</evidence>
<organism evidence="3 4">
    <name type="scientific">Streptomyces rameus</name>
    <dbReference type="NCBI Taxonomy" id="68261"/>
    <lineage>
        <taxon>Bacteria</taxon>
        <taxon>Bacillati</taxon>
        <taxon>Actinomycetota</taxon>
        <taxon>Actinomycetes</taxon>
        <taxon>Kitasatosporales</taxon>
        <taxon>Streptomycetaceae</taxon>
        <taxon>Streptomyces</taxon>
    </lineage>
</organism>
<name>A0ABP6HJG3_9ACTN</name>
<reference evidence="4" key="1">
    <citation type="journal article" date="2019" name="Int. J. Syst. Evol. Microbiol.">
        <title>The Global Catalogue of Microorganisms (GCM) 10K type strain sequencing project: providing services to taxonomists for standard genome sequencing and annotation.</title>
        <authorList>
            <consortium name="The Broad Institute Genomics Platform"/>
            <consortium name="The Broad Institute Genome Sequencing Center for Infectious Disease"/>
            <person name="Wu L."/>
            <person name="Ma J."/>
        </authorList>
    </citation>
    <scope>NUCLEOTIDE SEQUENCE [LARGE SCALE GENOMIC DNA]</scope>
    <source>
        <strain evidence="4">JCM 11574</strain>
    </source>
</reference>
<feature type="transmembrane region" description="Helical" evidence="2">
    <location>
        <begin position="28"/>
        <end position="49"/>
    </location>
</feature>
<feature type="compositionally biased region" description="Low complexity" evidence="1">
    <location>
        <begin position="66"/>
        <end position="81"/>
    </location>
</feature>
<feature type="compositionally biased region" description="Basic and acidic residues" evidence="1">
    <location>
        <begin position="1"/>
        <end position="18"/>
    </location>
</feature>
<keyword evidence="4" id="KW-1185">Reference proteome</keyword>
<evidence type="ECO:0000256" key="1">
    <source>
        <dbReference type="SAM" id="MobiDB-lite"/>
    </source>
</evidence>
<dbReference type="RefSeq" id="WP_345058711.1">
    <property type="nucleotide sequence ID" value="NZ_BAAAVM010000127.1"/>
</dbReference>
<evidence type="ECO:0000313" key="3">
    <source>
        <dbReference type="EMBL" id="GAA2776929.1"/>
    </source>
</evidence>
<dbReference type="EMBL" id="BAAAVM010000127">
    <property type="protein sequence ID" value="GAA2776929.1"/>
    <property type="molecule type" value="Genomic_DNA"/>
</dbReference>
<feature type="compositionally biased region" description="Gly residues" evidence="1">
    <location>
        <begin position="82"/>
        <end position="98"/>
    </location>
</feature>
<accession>A0ABP6HJG3</accession>
<dbReference type="Proteomes" id="UP001500893">
    <property type="component" value="Unassembled WGS sequence"/>
</dbReference>
<keyword evidence="2" id="KW-0812">Transmembrane</keyword>
<keyword evidence="2" id="KW-1133">Transmembrane helix</keyword>
<feature type="region of interest" description="Disordered" evidence="1">
    <location>
        <begin position="50"/>
        <end position="115"/>
    </location>
</feature>
<evidence type="ECO:0000313" key="4">
    <source>
        <dbReference type="Proteomes" id="UP001500893"/>
    </source>
</evidence>
<protein>
    <recommendedName>
        <fullName evidence="5">Secreted protein</fullName>
    </recommendedName>
</protein>
<feature type="region of interest" description="Disordered" evidence="1">
    <location>
        <begin position="1"/>
        <end position="25"/>
    </location>
</feature>
<keyword evidence="2" id="KW-0472">Membrane</keyword>
<gene>
    <name evidence="3" type="ORF">GCM10010521_64580</name>
</gene>
<proteinExistence type="predicted"/>